<dbReference type="GO" id="GO:0006874">
    <property type="term" value="P:intracellular calcium ion homeostasis"/>
    <property type="evidence" value="ECO:0007669"/>
    <property type="project" value="TreeGrafter"/>
</dbReference>
<accession>A0A2P5B437</accession>
<keyword evidence="1" id="KW-0813">Transport</keyword>
<keyword evidence="2" id="KW-0406">Ion transport</keyword>
<reference evidence="5" key="1">
    <citation type="submission" date="2016-06" db="EMBL/GenBank/DDBJ databases">
        <title>Parallel loss of symbiosis genes in relatives of nitrogen-fixing non-legume Parasponia.</title>
        <authorList>
            <person name="Van Velzen R."/>
            <person name="Holmer R."/>
            <person name="Bu F."/>
            <person name="Rutten L."/>
            <person name="Van Zeijl A."/>
            <person name="Liu W."/>
            <person name="Santuari L."/>
            <person name="Cao Q."/>
            <person name="Sharma T."/>
            <person name="Shen D."/>
            <person name="Roswanjaya Y."/>
            <person name="Wardhani T."/>
            <person name="Kalhor M.S."/>
            <person name="Jansen J."/>
            <person name="Van den Hoogen J."/>
            <person name="Gungor B."/>
            <person name="Hartog M."/>
            <person name="Hontelez J."/>
            <person name="Verver J."/>
            <person name="Yang W.-C."/>
            <person name="Schijlen E."/>
            <person name="Repin R."/>
            <person name="Schilthuizen M."/>
            <person name="Schranz E."/>
            <person name="Heidstra R."/>
            <person name="Miyata K."/>
            <person name="Fedorova E."/>
            <person name="Kohlen W."/>
            <person name="Bisseling T."/>
            <person name="Smit S."/>
            <person name="Geurts R."/>
        </authorList>
    </citation>
    <scope>NUCLEOTIDE SEQUENCE [LARGE SCALE GENOMIC DNA]</scope>
    <source>
        <strain evidence="5">cv. WU1-14</strain>
    </source>
</reference>
<evidence type="ECO:0000256" key="3">
    <source>
        <dbReference type="SAM" id="Phobius"/>
    </source>
</evidence>
<evidence type="ECO:0000313" key="5">
    <source>
        <dbReference type="Proteomes" id="UP000237105"/>
    </source>
</evidence>
<sequence length="78" mass="8574">MGINMDLNFNLLKTSSLALVIIATAFTLQDGTSHYMKGFVLLLCYLVIEGCFSVFKTPLYDGNNINLELPKATKTLLG</sequence>
<dbReference type="AlphaFoldDB" id="A0A2P5B437"/>
<evidence type="ECO:0000313" key="4">
    <source>
        <dbReference type="EMBL" id="PON43529.1"/>
    </source>
</evidence>
<dbReference type="STRING" id="3476.A0A2P5B437"/>
<dbReference type="EMBL" id="JXTB01000369">
    <property type="protein sequence ID" value="PON43529.1"/>
    <property type="molecule type" value="Genomic_DNA"/>
</dbReference>
<dbReference type="PANTHER" id="PTHR31503">
    <property type="entry name" value="VACUOLAR CALCIUM ION TRANSPORTER"/>
    <property type="match status" value="1"/>
</dbReference>
<name>A0A2P5B437_PARAD</name>
<evidence type="ECO:0000256" key="2">
    <source>
        <dbReference type="ARBA" id="ARBA00023065"/>
    </source>
</evidence>
<keyword evidence="3" id="KW-1133">Transmembrane helix</keyword>
<keyword evidence="5" id="KW-1185">Reference proteome</keyword>
<feature type="transmembrane region" description="Helical" evidence="3">
    <location>
        <begin position="7"/>
        <end position="28"/>
    </location>
</feature>
<dbReference type="Proteomes" id="UP000237105">
    <property type="component" value="Unassembled WGS sequence"/>
</dbReference>
<comment type="caution">
    <text evidence="4">The sequence shown here is derived from an EMBL/GenBank/DDBJ whole genome shotgun (WGS) entry which is preliminary data.</text>
</comment>
<keyword evidence="1" id="KW-0050">Antiport</keyword>
<organism evidence="4 5">
    <name type="scientific">Parasponia andersonii</name>
    <name type="common">Sponia andersonii</name>
    <dbReference type="NCBI Taxonomy" id="3476"/>
    <lineage>
        <taxon>Eukaryota</taxon>
        <taxon>Viridiplantae</taxon>
        <taxon>Streptophyta</taxon>
        <taxon>Embryophyta</taxon>
        <taxon>Tracheophyta</taxon>
        <taxon>Spermatophyta</taxon>
        <taxon>Magnoliopsida</taxon>
        <taxon>eudicotyledons</taxon>
        <taxon>Gunneridae</taxon>
        <taxon>Pentapetalae</taxon>
        <taxon>rosids</taxon>
        <taxon>fabids</taxon>
        <taxon>Rosales</taxon>
        <taxon>Cannabaceae</taxon>
        <taxon>Parasponia</taxon>
    </lineage>
</organism>
<dbReference type="PANTHER" id="PTHR31503:SF1">
    <property type="entry name" value="VACUOLAR CATION_PROTON EXCHANGER 3"/>
    <property type="match status" value="1"/>
</dbReference>
<keyword evidence="3" id="KW-0812">Transmembrane</keyword>
<feature type="transmembrane region" description="Helical" evidence="3">
    <location>
        <begin position="34"/>
        <end position="55"/>
    </location>
</feature>
<proteinExistence type="predicted"/>
<dbReference type="GO" id="GO:0015369">
    <property type="term" value="F:calcium:proton antiporter activity"/>
    <property type="evidence" value="ECO:0007669"/>
    <property type="project" value="TreeGrafter"/>
</dbReference>
<dbReference type="InterPro" id="IPR004713">
    <property type="entry name" value="CaH_exchang"/>
</dbReference>
<protein>
    <submittedName>
        <fullName evidence="4">Uncharacterized protein</fullName>
    </submittedName>
</protein>
<dbReference type="GO" id="GO:0009705">
    <property type="term" value="C:plant-type vacuole membrane"/>
    <property type="evidence" value="ECO:0007669"/>
    <property type="project" value="TreeGrafter"/>
</dbReference>
<evidence type="ECO:0000256" key="1">
    <source>
        <dbReference type="ARBA" id="ARBA00022449"/>
    </source>
</evidence>
<dbReference type="OrthoDB" id="1699231at2759"/>
<gene>
    <name evidence="4" type="ORF">PanWU01x14_273020</name>
</gene>
<keyword evidence="3" id="KW-0472">Membrane</keyword>